<evidence type="ECO:0000256" key="9">
    <source>
        <dbReference type="ARBA" id="ARBA00023136"/>
    </source>
</evidence>
<evidence type="ECO:0000256" key="6">
    <source>
        <dbReference type="ARBA" id="ARBA00022781"/>
    </source>
</evidence>
<evidence type="ECO:0000256" key="4">
    <source>
        <dbReference type="ARBA" id="ARBA00022547"/>
    </source>
</evidence>
<evidence type="ECO:0000256" key="3">
    <source>
        <dbReference type="ARBA" id="ARBA00022448"/>
    </source>
</evidence>
<keyword evidence="7 11" id="KW-1133">Transmembrane helix</keyword>
<gene>
    <name evidence="12" type="ORF">S06H3_07958</name>
</gene>
<dbReference type="AlphaFoldDB" id="X1K2S1"/>
<keyword evidence="8" id="KW-0406">Ion transport</keyword>
<keyword evidence="6" id="KW-0375">Hydrogen ion transport</keyword>
<dbReference type="GO" id="GO:1902600">
    <property type="term" value="P:proton transmembrane transport"/>
    <property type="evidence" value="ECO:0007669"/>
    <property type="project" value="UniProtKB-KW"/>
</dbReference>
<comment type="caution">
    <text evidence="12">The sequence shown here is derived from an EMBL/GenBank/DDBJ whole genome shotgun (WGS) entry which is preliminary data.</text>
</comment>
<evidence type="ECO:0000256" key="10">
    <source>
        <dbReference type="ARBA" id="ARBA00023310"/>
    </source>
</evidence>
<name>X1K2S1_9ZZZZ</name>
<comment type="similarity">
    <text evidence="2">Belongs to the ATPase A chain family.</text>
</comment>
<keyword evidence="4" id="KW-0138">CF(0)</keyword>
<evidence type="ECO:0000256" key="2">
    <source>
        <dbReference type="ARBA" id="ARBA00006810"/>
    </source>
</evidence>
<dbReference type="EMBL" id="BARV01003291">
    <property type="protein sequence ID" value="GAI01307.1"/>
    <property type="molecule type" value="Genomic_DNA"/>
</dbReference>
<evidence type="ECO:0000256" key="7">
    <source>
        <dbReference type="ARBA" id="ARBA00022989"/>
    </source>
</evidence>
<evidence type="ECO:0008006" key="13">
    <source>
        <dbReference type="Google" id="ProtNLM"/>
    </source>
</evidence>
<keyword evidence="5 11" id="KW-0812">Transmembrane</keyword>
<dbReference type="Gene3D" id="1.20.120.220">
    <property type="entry name" value="ATP synthase, F0 complex, subunit A"/>
    <property type="match status" value="1"/>
</dbReference>
<evidence type="ECO:0000256" key="5">
    <source>
        <dbReference type="ARBA" id="ARBA00022692"/>
    </source>
</evidence>
<protein>
    <recommendedName>
        <fullName evidence="13">F0F1 ATP synthase subunit A</fullName>
    </recommendedName>
</protein>
<keyword evidence="9 11" id="KW-0472">Membrane</keyword>
<dbReference type="GO" id="GO:0006754">
    <property type="term" value="P:ATP biosynthetic process"/>
    <property type="evidence" value="ECO:0007669"/>
    <property type="project" value="UniProtKB-KW"/>
</dbReference>
<feature type="non-terminal residue" evidence="12">
    <location>
        <position position="1"/>
    </location>
</feature>
<accession>X1K2S1</accession>
<comment type="subcellular location">
    <subcellularLocation>
        <location evidence="1">Membrane</location>
        <topology evidence="1">Multi-pass membrane protein</topology>
    </subcellularLocation>
</comment>
<reference evidence="12" key="1">
    <citation type="journal article" date="2014" name="Front. Microbiol.">
        <title>High frequency of phylogenetically diverse reductive dehalogenase-homologous genes in deep subseafloor sedimentary metagenomes.</title>
        <authorList>
            <person name="Kawai M."/>
            <person name="Futagami T."/>
            <person name="Toyoda A."/>
            <person name="Takaki Y."/>
            <person name="Nishi S."/>
            <person name="Hori S."/>
            <person name="Arai W."/>
            <person name="Tsubouchi T."/>
            <person name="Morono Y."/>
            <person name="Uchiyama I."/>
            <person name="Ito T."/>
            <person name="Fujiyama A."/>
            <person name="Inagaki F."/>
            <person name="Takami H."/>
        </authorList>
    </citation>
    <scope>NUCLEOTIDE SEQUENCE</scope>
    <source>
        <strain evidence="12">Expedition CK06-06</strain>
    </source>
</reference>
<keyword evidence="10" id="KW-0066">ATP synthesis</keyword>
<dbReference type="InterPro" id="IPR035908">
    <property type="entry name" value="F0_ATP_A_sf"/>
</dbReference>
<feature type="transmembrane region" description="Helical" evidence="11">
    <location>
        <begin position="7"/>
        <end position="29"/>
    </location>
</feature>
<evidence type="ECO:0000313" key="12">
    <source>
        <dbReference type="EMBL" id="GAI01307.1"/>
    </source>
</evidence>
<evidence type="ECO:0000256" key="11">
    <source>
        <dbReference type="SAM" id="Phobius"/>
    </source>
</evidence>
<evidence type="ECO:0000256" key="8">
    <source>
        <dbReference type="ARBA" id="ARBA00023065"/>
    </source>
</evidence>
<organism evidence="12">
    <name type="scientific">marine sediment metagenome</name>
    <dbReference type="NCBI Taxonomy" id="412755"/>
    <lineage>
        <taxon>unclassified sequences</taxon>
        <taxon>metagenomes</taxon>
        <taxon>ecological metagenomes</taxon>
    </lineage>
</organism>
<dbReference type="GO" id="GO:0045259">
    <property type="term" value="C:proton-transporting ATP synthase complex"/>
    <property type="evidence" value="ECO:0007669"/>
    <property type="project" value="UniProtKB-KW"/>
</dbReference>
<sequence length="37" mass="4103">PFYGLELLIGFIQAIIFGGLTLIFLTLAVESHEEEAH</sequence>
<keyword evidence="3" id="KW-0813">Transport</keyword>
<proteinExistence type="inferred from homology"/>
<evidence type="ECO:0000256" key="1">
    <source>
        <dbReference type="ARBA" id="ARBA00004141"/>
    </source>
</evidence>